<gene>
    <name evidence="1" type="ORF">DFH08DRAFT_147837</name>
</gene>
<name>A0AAD7A2L7_9AGAR</name>
<dbReference type="AlphaFoldDB" id="A0AAD7A2L7"/>
<comment type="caution">
    <text evidence="1">The sequence shown here is derived from an EMBL/GenBank/DDBJ whole genome shotgun (WGS) entry which is preliminary data.</text>
</comment>
<proteinExistence type="predicted"/>
<accession>A0AAD7A2L7</accession>
<evidence type="ECO:0000313" key="2">
    <source>
        <dbReference type="Proteomes" id="UP001218218"/>
    </source>
</evidence>
<evidence type="ECO:0000313" key="1">
    <source>
        <dbReference type="EMBL" id="KAJ7348279.1"/>
    </source>
</evidence>
<organism evidence="1 2">
    <name type="scientific">Mycena albidolilacea</name>
    <dbReference type="NCBI Taxonomy" id="1033008"/>
    <lineage>
        <taxon>Eukaryota</taxon>
        <taxon>Fungi</taxon>
        <taxon>Dikarya</taxon>
        <taxon>Basidiomycota</taxon>
        <taxon>Agaricomycotina</taxon>
        <taxon>Agaricomycetes</taxon>
        <taxon>Agaricomycetidae</taxon>
        <taxon>Agaricales</taxon>
        <taxon>Marasmiineae</taxon>
        <taxon>Mycenaceae</taxon>
        <taxon>Mycena</taxon>
    </lineage>
</organism>
<reference evidence="1" key="1">
    <citation type="submission" date="2023-03" db="EMBL/GenBank/DDBJ databases">
        <title>Massive genome expansion in bonnet fungi (Mycena s.s.) driven by repeated elements and novel gene families across ecological guilds.</title>
        <authorList>
            <consortium name="Lawrence Berkeley National Laboratory"/>
            <person name="Harder C.B."/>
            <person name="Miyauchi S."/>
            <person name="Viragh M."/>
            <person name="Kuo A."/>
            <person name="Thoen E."/>
            <person name="Andreopoulos B."/>
            <person name="Lu D."/>
            <person name="Skrede I."/>
            <person name="Drula E."/>
            <person name="Henrissat B."/>
            <person name="Morin E."/>
            <person name="Kohler A."/>
            <person name="Barry K."/>
            <person name="LaButti K."/>
            <person name="Morin E."/>
            <person name="Salamov A."/>
            <person name="Lipzen A."/>
            <person name="Mereny Z."/>
            <person name="Hegedus B."/>
            <person name="Baldrian P."/>
            <person name="Stursova M."/>
            <person name="Weitz H."/>
            <person name="Taylor A."/>
            <person name="Grigoriev I.V."/>
            <person name="Nagy L.G."/>
            <person name="Martin F."/>
            <person name="Kauserud H."/>
        </authorList>
    </citation>
    <scope>NUCLEOTIDE SEQUENCE</scope>
    <source>
        <strain evidence="1">CBHHK002</strain>
    </source>
</reference>
<keyword evidence="2" id="KW-1185">Reference proteome</keyword>
<dbReference type="Proteomes" id="UP001218218">
    <property type="component" value="Unassembled WGS sequence"/>
</dbReference>
<protein>
    <recommendedName>
        <fullName evidence="3">F-box domain-containing protein</fullName>
    </recommendedName>
</protein>
<evidence type="ECO:0008006" key="3">
    <source>
        <dbReference type="Google" id="ProtNLM"/>
    </source>
</evidence>
<sequence>MAPQRNLESVMLHASTADLLSLCRTSRLISNIATSLLYHTVSLFAAAKMNSFLLTMKQRSESSALLSRYVRQFSIHEGPDLELSQALIEDITCVLSELEHLESLNLVSIIQVEPIEFMDLLHHAHFPNLLSFGLTVQPQTLSLLPFFLNRHQTMTDLSLIPVAHLDSEPLDPILLLNLKEYFGPSSFTSSFDLTSGSVSQVSLLWRPGDLLETPFPISAK</sequence>
<dbReference type="EMBL" id="JARIHO010000017">
    <property type="protein sequence ID" value="KAJ7348279.1"/>
    <property type="molecule type" value="Genomic_DNA"/>
</dbReference>